<proteinExistence type="predicted"/>
<dbReference type="AlphaFoldDB" id="A0A7V4JQ31"/>
<dbReference type="Gene3D" id="3.40.50.720">
    <property type="entry name" value="NAD(P)-binding Rossmann-like Domain"/>
    <property type="match status" value="1"/>
</dbReference>
<dbReference type="SUPFAM" id="SSF55347">
    <property type="entry name" value="Glyceraldehyde-3-phosphate dehydrogenase-like, C-terminal domain"/>
    <property type="match status" value="1"/>
</dbReference>
<feature type="domain" description="GFO/IDH/MocA-like oxidoreductase" evidence="2">
    <location>
        <begin position="136"/>
        <end position="258"/>
    </location>
</feature>
<gene>
    <name evidence="3" type="ORF">ENU91_03390</name>
</gene>
<feature type="domain" description="Gfo/Idh/MocA-like oxidoreductase N-terminal" evidence="1">
    <location>
        <begin position="7"/>
        <end position="123"/>
    </location>
</feature>
<reference evidence="3" key="1">
    <citation type="journal article" date="2020" name="mSystems">
        <title>Genome- and Community-Level Interaction Insights into Carbon Utilization and Element Cycling Functions of Hydrothermarchaeota in Hydrothermal Sediment.</title>
        <authorList>
            <person name="Zhou Z."/>
            <person name="Liu Y."/>
            <person name="Xu W."/>
            <person name="Pan J."/>
            <person name="Luo Z.H."/>
            <person name="Li M."/>
        </authorList>
    </citation>
    <scope>NUCLEOTIDE SEQUENCE [LARGE SCALE GENOMIC DNA]</scope>
    <source>
        <strain evidence="3">SpSt-711</strain>
    </source>
</reference>
<dbReference type="InterPro" id="IPR052515">
    <property type="entry name" value="Gfo/Idh/MocA_Oxidoreductase"/>
</dbReference>
<dbReference type="InterPro" id="IPR036291">
    <property type="entry name" value="NAD(P)-bd_dom_sf"/>
</dbReference>
<evidence type="ECO:0000313" key="3">
    <source>
        <dbReference type="EMBL" id="HGU15684.1"/>
    </source>
</evidence>
<accession>A0A7V4JQ31</accession>
<dbReference type="EMBL" id="DTEI01000060">
    <property type="protein sequence ID" value="HGU15684.1"/>
    <property type="molecule type" value="Genomic_DNA"/>
</dbReference>
<name>A0A7V4JQ31_9BACT</name>
<dbReference type="InterPro" id="IPR000683">
    <property type="entry name" value="Gfo/Idh/MocA-like_OxRdtase_N"/>
</dbReference>
<evidence type="ECO:0000259" key="2">
    <source>
        <dbReference type="Pfam" id="PF22725"/>
    </source>
</evidence>
<evidence type="ECO:0000259" key="1">
    <source>
        <dbReference type="Pfam" id="PF01408"/>
    </source>
</evidence>
<dbReference type="SUPFAM" id="SSF51735">
    <property type="entry name" value="NAD(P)-binding Rossmann-fold domains"/>
    <property type="match status" value="1"/>
</dbReference>
<dbReference type="PANTHER" id="PTHR43249">
    <property type="entry name" value="UDP-N-ACETYL-2-AMINO-2-DEOXY-D-GLUCURONATE OXIDASE"/>
    <property type="match status" value="1"/>
</dbReference>
<dbReference type="Gene3D" id="3.30.360.10">
    <property type="entry name" value="Dihydrodipicolinate Reductase, domain 2"/>
    <property type="match status" value="1"/>
</dbReference>
<dbReference type="InterPro" id="IPR055170">
    <property type="entry name" value="GFO_IDH_MocA-like_dom"/>
</dbReference>
<comment type="caution">
    <text evidence="3">The sequence shown here is derived from an EMBL/GenBank/DDBJ whole genome shotgun (WGS) entry which is preliminary data.</text>
</comment>
<dbReference type="PANTHER" id="PTHR43249:SF1">
    <property type="entry name" value="D-GLUCOSIDE 3-DEHYDROGENASE"/>
    <property type="match status" value="1"/>
</dbReference>
<dbReference type="GO" id="GO:0000166">
    <property type="term" value="F:nucleotide binding"/>
    <property type="evidence" value="ECO:0007669"/>
    <property type="project" value="InterPro"/>
</dbReference>
<sequence>MVHIVRLRIAIIGCGKAAERHQKIYQALKDEVEVVCVCDLMVEKAQKFAEALSAKSYTNYKEMLTKEDIEVVDLCLPSGIHAEVGKIILKDFKKHLLVEKPLALTLKDAEQLVSLAQKYQLKLVTVFQNRANLPVKKLKEALSQGLLGKPILFSAKFYWSRDQRYYDSASWRGTWAFDGGALAQQGCHFVDMLYYLGGPVESVFAKMGTYLANIEAEDLLVGTFKFKNGALGTIEATTCSRPKDLKAELVVLAEKGSAILGGFAMNRLDYLAIDGIENINEFISGFEKNPDHPLGYSHYTYLRSAIKYFKTSEKDPWLVVSEEAIPSLEIIIGLYESAETGKEIKFPFKPKACRLGKR</sequence>
<dbReference type="Pfam" id="PF22725">
    <property type="entry name" value="GFO_IDH_MocA_C3"/>
    <property type="match status" value="1"/>
</dbReference>
<dbReference type="Pfam" id="PF01408">
    <property type="entry name" value="GFO_IDH_MocA"/>
    <property type="match status" value="1"/>
</dbReference>
<protein>
    <submittedName>
        <fullName evidence="3">Gfo/Idh/MocA family oxidoreductase</fullName>
    </submittedName>
</protein>
<organism evidence="3">
    <name type="scientific">Thermodesulfobacterium geofontis</name>
    <dbReference type="NCBI Taxonomy" id="1295609"/>
    <lineage>
        <taxon>Bacteria</taxon>
        <taxon>Pseudomonadati</taxon>
        <taxon>Thermodesulfobacteriota</taxon>
        <taxon>Thermodesulfobacteria</taxon>
        <taxon>Thermodesulfobacteriales</taxon>
        <taxon>Thermodesulfobacteriaceae</taxon>
        <taxon>Thermodesulfobacterium</taxon>
    </lineage>
</organism>